<comment type="caution">
    <text evidence="2">The sequence shown here is derived from an EMBL/GenBank/DDBJ whole genome shotgun (WGS) entry which is preliminary data.</text>
</comment>
<organism evidence="2 3">
    <name type="scientific">Tothia fuscella</name>
    <dbReference type="NCBI Taxonomy" id="1048955"/>
    <lineage>
        <taxon>Eukaryota</taxon>
        <taxon>Fungi</taxon>
        <taxon>Dikarya</taxon>
        <taxon>Ascomycota</taxon>
        <taxon>Pezizomycotina</taxon>
        <taxon>Dothideomycetes</taxon>
        <taxon>Pleosporomycetidae</taxon>
        <taxon>Venturiales</taxon>
        <taxon>Cylindrosympodiaceae</taxon>
        <taxon>Tothia</taxon>
    </lineage>
</organism>
<evidence type="ECO:0000313" key="3">
    <source>
        <dbReference type="Proteomes" id="UP000800235"/>
    </source>
</evidence>
<proteinExistence type="predicted"/>
<name>A0A9P4NVD1_9PEZI</name>
<dbReference type="EMBL" id="MU007029">
    <property type="protein sequence ID" value="KAF2431831.1"/>
    <property type="molecule type" value="Genomic_DNA"/>
</dbReference>
<evidence type="ECO:0000256" key="1">
    <source>
        <dbReference type="SAM" id="MobiDB-lite"/>
    </source>
</evidence>
<dbReference type="Proteomes" id="UP000800235">
    <property type="component" value="Unassembled WGS sequence"/>
</dbReference>
<dbReference type="AlphaFoldDB" id="A0A9P4NVD1"/>
<evidence type="ECO:0000313" key="2">
    <source>
        <dbReference type="EMBL" id="KAF2431831.1"/>
    </source>
</evidence>
<reference evidence="2" key="1">
    <citation type="journal article" date="2020" name="Stud. Mycol.">
        <title>101 Dothideomycetes genomes: a test case for predicting lifestyles and emergence of pathogens.</title>
        <authorList>
            <person name="Haridas S."/>
            <person name="Albert R."/>
            <person name="Binder M."/>
            <person name="Bloem J."/>
            <person name="Labutti K."/>
            <person name="Salamov A."/>
            <person name="Andreopoulos B."/>
            <person name="Baker S."/>
            <person name="Barry K."/>
            <person name="Bills G."/>
            <person name="Bluhm B."/>
            <person name="Cannon C."/>
            <person name="Castanera R."/>
            <person name="Culley D."/>
            <person name="Daum C."/>
            <person name="Ezra D."/>
            <person name="Gonzalez J."/>
            <person name="Henrissat B."/>
            <person name="Kuo A."/>
            <person name="Liang C."/>
            <person name="Lipzen A."/>
            <person name="Lutzoni F."/>
            <person name="Magnuson J."/>
            <person name="Mondo S."/>
            <person name="Nolan M."/>
            <person name="Ohm R."/>
            <person name="Pangilinan J."/>
            <person name="Park H.-J."/>
            <person name="Ramirez L."/>
            <person name="Alfaro M."/>
            <person name="Sun H."/>
            <person name="Tritt A."/>
            <person name="Yoshinaga Y."/>
            <person name="Zwiers L.-H."/>
            <person name="Turgeon B."/>
            <person name="Goodwin S."/>
            <person name="Spatafora J."/>
            <person name="Crous P."/>
            <person name="Grigoriev I."/>
        </authorList>
    </citation>
    <scope>NUCLEOTIDE SEQUENCE</scope>
    <source>
        <strain evidence="2">CBS 130266</strain>
    </source>
</reference>
<gene>
    <name evidence="2" type="ORF">EJ08DRAFT_165967</name>
</gene>
<sequence length="274" mass="30851">MAPRKPVANARAAPHNSFITPQTTTKRKPNSVSIVGIFKRVPGKKAWTAQNIPQHRNSKMPHTGKQYFGTRKFPEHSLSIEFSDSTAPYATDLIEEARLKLEGVHIDFKTRLDNGAVGGTDASHSFDAAFIKTQRALEPLSKSTIVVAEFDPETNKKIKLKCNFAERMRQFAVDVEADRKAFQELQVEHDSVMDELKQLAVDMGFVDRASQPRKSGLSFASLQLKLEKEASAREMEVDGLGNHALEALEQQKKKDAQWKRKLQIFLAEEISKDY</sequence>
<feature type="region of interest" description="Disordered" evidence="1">
    <location>
        <begin position="1"/>
        <end position="27"/>
    </location>
</feature>
<accession>A0A9P4NVD1</accession>
<protein>
    <submittedName>
        <fullName evidence="2">Uncharacterized protein</fullName>
    </submittedName>
</protein>
<keyword evidence="3" id="KW-1185">Reference proteome</keyword>